<evidence type="ECO:0000313" key="1">
    <source>
        <dbReference type="EMBL" id="ERM81333.1"/>
    </source>
</evidence>
<dbReference type="EMBL" id="AWXR01000054">
    <property type="protein sequence ID" value="ERM81333.1"/>
    <property type="molecule type" value="Genomic_DNA"/>
</dbReference>
<comment type="caution">
    <text evidence="1">The sequence shown here is derived from an EMBL/GenBank/DDBJ whole genome shotgun (WGS) entry which is preliminary data.</text>
</comment>
<sequence length="35" mass="3784">MEGRIAGITLVFPSPKMIFTTGKKAKSINASNVQF</sequence>
<dbReference type="AlphaFoldDB" id="U5BTZ6"/>
<keyword evidence="2" id="KW-1185">Reference proteome</keyword>
<gene>
    <name evidence="1" type="ORF">P872_10640</name>
</gene>
<proteinExistence type="predicted"/>
<protein>
    <submittedName>
        <fullName evidence="1">Uncharacterized protein</fullName>
    </submittedName>
</protein>
<organism evidence="1 2">
    <name type="scientific">Rhodonellum psychrophilum GCM71 = DSM 17998</name>
    <dbReference type="NCBI Taxonomy" id="1123057"/>
    <lineage>
        <taxon>Bacteria</taxon>
        <taxon>Pseudomonadati</taxon>
        <taxon>Bacteroidota</taxon>
        <taxon>Cytophagia</taxon>
        <taxon>Cytophagales</taxon>
        <taxon>Cytophagaceae</taxon>
        <taxon>Rhodonellum</taxon>
    </lineage>
</organism>
<dbReference type="Proteomes" id="UP000016843">
    <property type="component" value="Unassembled WGS sequence"/>
</dbReference>
<evidence type="ECO:0000313" key="2">
    <source>
        <dbReference type="Proteomes" id="UP000016843"/>
    </source>
</evidence>
<accession>U5BTZ6</accession>
<name>U5BTZ6_9BACT</name>
<reference evidence="1 2" key="1">
    <citation type="journal article" date="2013" name="Genome Announc.">
        <title>Draft Genome Sequence of the Psychrophilic and Alkaliphilic Rhodonellum psychrophilum Strain GCM71T.</title>
        <authorList>
            <person name="Hauptmann A.L."/>
            <person name="Glaring M.A."/>
            <person name="Hallin P.F."/>
            <person name="Prieme A."/>
            <person name="Stougaard P."/>
        </authorList>
    </citation>
    <scope>NUCLEOTIDE SEQUENCE [LARGE SCALE GENOMIC DNA]</scope>
    <source>
        <strain evidence="1 2">GCM71</strain>
    </source>
</reference>